<dbReference type="InterPro" id="IPR043853">
    <property type="entry name" value="DUF5815"/>
</dbReference>
<evidence type="ECO:0000313" key="2">
    <source>
        <dbReference type="Proteomes" id="UP000276588"/>
    </source>
</evidence>
<dbReference type="AlphaFoldDB" id="A0A3A6PR13"/>
<organism evidence="1 2">
    <name type="scientific">Halonotius aquaticus</name>
    <dbReference type="NCBI Taxonomy" id="2216978"/>
    <lineage>
        <taxon>Archaea</taxon>
        <taxon>Methanobacteriati</taxon>
        <taxon>Methanobacteriota</taxon>
        <taxon>Stenosarchaea group</taxon>
        <taxon>Halobacteria</taxon>
        <taxon>Halobacteriales</taxon>
        <taxon>Haloferacaceae</taxon>
        <taxon>Halonotius</taxon>
    </lineage>
</organism>
<comment type="caution">
    <text evidence="1">The sequence shown here is derived from an EMBL/GenBank/DDBJ whole genome shotgun (WGS) entry which is preliminary data.</text>
</comment>
<dbReference type="OrthoDB" id="156206at2157"/>
<dbReference type="RefSeq" id="WP_120103171.1">
    <property type="nucleotide sequence ID" value="NZ_QKNY01000018.1"/>
</dbReference>
<reference evidence="1 2" key="1">
    <citation type="submission" date="2018-06" db="EMBL/GenBank/DDBJ databases">
        <title>Halonotius sp. F13-13 a new haloarchaeeon isolated from a solar saltern from Isla Cristina, Huelva, Spain.</title>
        <authorList>
            <person name="Duran-Viseras A."/>
            <person name="Sanchez-Porro C."/>
            <person name="Ventosa A."/>
        </authorList>
    </citation>
    <scope>NUCLEOTIDE SEQUENCE [LARGE SCALE GENOMIC DNA]</scope>
    <source>
        <strain evidence="1 2">F13-13</strain>
    </source>
</reference>
<evidence type="ECO:0000313" key="1">
    <source>
        <dbReference type="EMBL" id="RJX41900.1"/>
    </source>
</evidence>
<accession>A0A3A6PR13</accession>
<sequence>MATPRVPGDRGEQLDLPCGESVAVTDLDLGMREYDCDCGATHAVVMDVHPPDRFLPEFLVAVLQEAIETTSEEMPEFGTPHLLGIVLEEFPEQVVSYDATEEPDVGFALLWITDFDSRTLHERIVELVIELMEHAVSHADDTSALTEFEAKMHEFDVAEFVEQYREERNLEEETFTP</sequence>
<name>A0A3A6PR13_9EURY</name>
<dbReference type="EMBL" id="QKNY01000018">
    <property type="protein sequence ID" value="RJX41900.1"/>
    <property type="molecule type" value="Genomic_DNA"/>
</dbReference>
<gene>
    <name evidence="1" type="ORF">DM826_09545</name>
</gene>
<dbReference type="Proteomes" id="UP000276588">
    <property type="component" value="Unassembled WGS sequence"/>
</dbReference>
<proteinExistence type="predicted"/>
<keyword evidence="2" id="KW-1185">Reference proteome</keyword>
<protein>
    <submittedName>
        <fullName evidence="1">Uncharacterized protein</fullName>
    </submittedName>
</protein>
<dbReference type="Pfam" id="PF19132">
    <property type="entry name" value="DUF5815"/>
    <property type="match status" value="1"/>
</dbReference>